<keyword evidence="3" id="KW-1185">Reference proteome</keyword>
<feature type="compositionally biased region" description="Low complexity" evidence="1">
    <location>
        <begin position="276"/>
        <end position="294"/>
    </location>
</feature>
<evidence type="ECO:0000313" key="3">
    <source>
        <dbReference type="Proteomes" id="UP001244341"/>
    </source>
</evidence>
<accession>A0ABY8U674</accession>
<name>A0ABY8U674_TETOB</name>
<evidence type="ECO:0000256" key="1">
    <source>
        <dbReference type="SAM" id="MobiDB-lite"/>
    </source>
</evidence>
<sequence length="310" mass="29796">MAVGSPLHSLPVVVAAVSPMALSYPNSPGMIFSTSGGPGSTLIPGVSIPGASQQQQPTSPGLPALAACKAAAAGTTGLEAFGQTTSTQQQQALGSRAASCQPTHTIDTSISTGPCQVTMRSITAMGAYQHMSAEELRWADYEAGFSFGSVAAPTLPAPAAAQSRFDGGASRADNAGRAPFPASVHDETSNSAGTGGGFSFGVQTAAAAAAASGSASSAGTGAGFGFGALPAAAHSSASSAGTGAGSSFGALPAATATHGSAGSAGFSFGMPSAGLSGRGAAAALVPPAPGAAQPSRTLRQHRRSAFNNQG</sequence>
<protein>
    <submittedName>
        <fullName evidence="2">Uncharacterized protein</fullName>
    </submittedName>
</protein>
<organism evidence="2 3">
    <name type="scientific">Tetradesmus obliquus</name>
    <name type="common">Green alga</name>
    <name type="synonym">Acutodesmus obliquus</name>
    <dbReference type="NCBI Taxonomy" id="3088"/>
    <lineage>
        <taxon>Eukaryota</taxon>
        <taxon>Viridiplantae</taxon>
        <taxon>Chlorophyta</taxon>
        <taxon>core chlorophytes</taxon>
        <taxon>Chlorophyceae</taxon>
        <taxon>CS clade</taxon>
        <taxon>Sphaeropleales</taxon>
        <taxon>Scenedesmaceae</taxon>
        <taxon>Tetradesmus</taxon>
    </lineage>
</organism>
<dbReference type="Gene3D" id="1.10.10.2360">
    <property type="match status" value="1"/>
</dbReference>
<dbReference type="EMBL" id="CP126215">
    <property type="protein sequence ID" value="WIA16961.1"/>
    <property type="molecule type" value="Genomic_DNA"/>
</dbReference>
<gene>
    <name evidence="2" type="ORF">OEZ85_013878</name>
</gene>
<reference evidence="2 3" key="1">
    <citation type="submission" date="2023-05" db="EMBL/GenBank/DDBJ databases">
        <title>A 100% complete, gapless, phased diploid assembly of the Scenedesmus obliquus UTEX 3031 genome.</title>
        <authorList>
            <person name="Biondi T.C."/>
            <person name="Hanschen E.R."/>
            <person name="Kwon T."/>
            <person name="Eng W."/>
            <person name="Kruse C.P.S."/>
            <person name="Koehler S.I."/>
            <person name="Kunde Y."/>
            <person name="Gleasner C.D."/>
            <person name="You Mak K.T."/>
            <person name="Polle J."/>
            <person name="Hovde B.T."/>
            <person name="Starkenburg S.R."/>
        </authorList>
    </citation>
    <scope>NUCLEOTIDE SEQUENCE [LARGE SCALE GENOMIC DNA]</scope>
    <source>
        <strain evidence="2 3">DOE0152z</strain>
    </source>
</reference>
<feature type="region of interest" description="Disordered" evidence="1">
    <location>
        <begin position="276"/>
        <end position="310"/>
    </location>
</feature>
<feature type="region of interest" description="Disordered" evidence="1">
    <location>
        <begin position="160"/>
        <end position="191"/>
    </location>
</feature>
<dbReference type="Proteomes" id="UP001244341">
    <property type="component" value="Chromosome 8b"/>
</dbReference>
<proteinExistence type="predicted"/>
<evidence type="ECO:0000313" key="2">
    <source>
        <dbReference type="EMBL" id="WIA16961.1"/>
    </source>
</evidence>